<keyword evidence="4" id="KW-1185">Reference proteome</keyword>
<dbReference type="GO" id="GO:0008237">
    <property type="term" value="F:metallopeptidase activity"/>
    <property type="evidence" value="ECO:0007669"/>
    <property type="project" value="UniProtKB-KW"/>
</dbReference>
<reference evidence="3 4" key="1">
    <citation type="submission" date="2019-01" db="EMBL/GenBank/DDBJ databases">
        <title>Complete genome sequencing of Aequorivita sp. H23M31.</title>
        <authorList>
            <person name="Bae J.-W."/>
        </authorList>
    </citation>
    <scope>NUCLEOTIDE SEQUENCE [LARGE SCALE GENOMIC DNA]</scope>
    <source>
        <strain evidence="3 4">H23M31</strain>
    </source>
</reference>
<protein>
    <submittedName>
        <fullName evidence="3">CPBP family intramembrane metalloprotease</fullName>
    </submittedName>
</protein>
<dbReference type="GO" id="GO:0006508">
    <property type="term" value="P:proteolysis"/>
    <property type="evidence" value="ECO:0007669"/>
    <property type="project" value="UniProtKB-KW"/>
</dbReference>
<dbReference type="KEGG" id="aev:EI546_01830"/>
<dbReference type="Pfam" id="PF02517">
    <property type="entry name" value="Rce1-like"/>
    <property type="match status" value="1"/>
</dbReference>
<name>A0A410FZV0_9FLAO</name>
<dbReference type="EMBL" id="CP034951">
    <property type="protein sequence ID" value="QAA80544.1"/>
    <property type="molecule type" value="Genomic_DNA"/>
</dbReference>
<feature type="transmembrane region" description="Helical" evidence="1">
    <location>
        <begin position="222"/>
        <end position="240"/>
    </location>
</feature>
<feature type="transmembrane region" description="Helical" evidence="1">
    <location>
        <begin position="7"/>
        <end position="27"/>
    </location>
</feature>
<feature type="domain" description="CAAX prenyl protease 2/Lysostaphin resistance protein A-like" evidence="2">
    <location>
        <begin position="114"/>
        <end position="202"/>
    </location>
</feature>
<sequence length="250" mass="28523">MKNGLKAAITFATLFVVYHCAEFMIVFKNSTVGFLGFQILFFLLAWIFGNWYSGKGLATWGLPFKIKAFRFFALGIPMGIFLYAIPYIISLSANFEKVIEIPNFGTAVILGIPFTLGVLLSSFSEDILTRGIIYQQFHAKIKHYWLIIFSALIYLLNHIYRLTDGPESWFYIFMLGIVFIIPVITTKTLWFTGAMHWAGNVFFFVTHNVIQTNTIPGILSPNYLFAICLLLMVPVVYYFSRTVYAQASTK</sequence>
<organism evidence="3 4">
    <name type="scientific">Aequorivita ciconiae</name>
    <dbReference type="NCBI Taxonomy" id="2494375"/>
    <lineage>
        <taxon>Bacteria</taxon>
        <taxon>Pseudomonadati</taxon>
        <taxon>Bacteroidota</taxon>
        <taxon>Flavobacteriia</taxon>
        <taxon>Flavobacteriales</taxon>
        <taxon>Flavobacteriaceae</taxon>
        <taxon>Aequorivita</taxon>
    </lineage>
</organism>
<keyword evidence="3" id="KW-0378">Hydrolase</keyword>
<evidence type="ECO:0000256" key="1">
    <source>
        <dbReference type="SAM" id="Phobius"/>
    </source>
</evidence>
<proteinExistence type="predicted"/>
<dbReference type="OrthoDB" id="7564474at2"/>
<feature type="transmembrane region" description="Helical" evidence="1">
    <location>
        <begin position="101"/>
        <end position="123"/>
    </location>
</feature>
<keyword evidence="1" id="KW-1133">Transmembrane helix</keyword>
<keyword evidence="3" id="KW-0645">Protease</keyword>
<evidence type="ECO:0000259" key="2">
    <source>
        <dbReference type="Pfam" id="PF02517"/>
    </source>
</evidence>
<evidence type="ECO:0000313" key="4">
    <source>
        <dbReference type="Proteomes" id="UP000285517"/>
    </source>
</evidence>
<keyword evidence="1" id="KW-0472">Membrane</keyword>
<feature type="transmembrane region" description="Helical" evidence="1">
    <location>
        <begin position="189"/>
        <end position="210"/>
    </location>
</feature>
<dbReference type="RefSeq" id="WP_128248943.1">
    <property type="nucleotide sequence ID" value="NZ_CP034951.1"/>
</dbReference>
<feature type="transmembrane region" description="Helical" evidence="1">
    <location>
        <begin position="144"/>
        <end position="162"/>
    </location>
</feature>
<gene>
    <name evidence="3" type="ORF">EI546_01830</name>
</gene>
<dbReference type="GO" id="GO:0004175">
    <property type="term" value="F:endopeptidase activity"/>
    <property type="evidence" value="ECO:0007669"/>
    <property type="project" value="UniProtKB-ARBA"/>
</dbReference>
<dbReference type="Proteomes" id="UP000285517">
    <property type="component" value="Chromosome"/>
</dbReference>
<feature type="transmembrane region" description="Helical" evidence="1">
    <location>
        <begin position="33"/>
        <end position="51"/>
    </location>
</feature>
<dbReference type="GO" id="GO:0080120">
    <property type="term" value="P:CAAX-box protein maturation"/>
    <property type="evidence" value="ECO:0007669"/>
    <property type="project" value="UniProtKB-ARBA"/>
</dbReference>
<keyword evidence="1" id="KW-0812">Transmembrane</keyword>
<dbReference type="AlphaFoldDB" id="A0A410FZV0"/>
<feature type="transmembrane region" description="Helical" evidence="1">
    <location>
        <begin position="71"/>
        <end position="89"/>
    </location>
</feature>
<accession>A0A410FZV0</accession>
<evidence type="ECO:0000313" key="3">
    <source>
        <dbReference type="EMBL" id="QAA80544.1"/>
    </source>
</evidence>
<dbReference type="InterPro" id="IPR003675">
    <property type="entry name" value="Rce1/LyrA-like_dom"/>
</dbReference>
<keyword evidence="3" id="KW-0482">Metalloprotease</keyword>
<feature type="transmembrane region" description="Helical" evidence="1">
    <location>
        <begin position="168"/>
        <end position="184"/>
    </location>
</feature>